<evidence type="ECO:0000313" key="1">
    <source>
        <dbReference type="EMBL" id="GBN51163.1"/>
    </source>
</evidence>
<gene>
    <name evidence="1" type="ORF">AVEN_168654_1</name>
</gene>
<dbReference type="AlphaFoldDB" id="A0A4Y2PJQ0"/>
<evidence type="ECO:0000313" key="2">
    <source>
        <dbReference type="Proteomes" id="UP000499080"/>
    </source>
</evidence>
<dbReference type="Proteomes" id="UP000499080">
    <property type="component" value="Unassembled WGS sequence"/>
</dbReference>
<sequence>MAEKEQSPSGKVDVGGKGFRSIFFQFSGRRGRRKTVCLVGISLPLRIKGINLLGLAEILLRVGVSDQWKRSAQKTVLVLRSGVDV</sequence>
<dbReference type="EMBL" id="BGPR01133369">
    <property type="protein sequence ID" value="GBN51163.1"/>
    <property type="molecule type" value="Genomic_DNA"/>
</dbReference>
<organism evidence="1 2">
    <name type="scientific">Araneus ventricosus</name>
    <name type="common">Orbweaver spider</name>
    <name type="synonym">Epeira ventricosa</name>
    <dbReference type="NCBI Taxonomy" id="182803"/>
    <lineage>
        <taxon>Eukaryota</taxon>
        <taxon>Metazoa</taxon>
        <taxon>Ecdysozoa</taxon>
        <taxon>Arthropoda</taxon>
        <taxon>Chelicerata</taxon>
        <taxon>Arachnida</taxon>
        <taxon>Araneae</taxon>
        <taxon>Araneomorphae</taxon>
        <taxon>Entelegynae</taxon>
        <taxon>Araneoidea</taxon>
        <taxon>Araneidae</taxon>
        <taxon>Araneus</taxon>
    </lineage>
</organism>
<proteinExistence type="predicted"/>
<reference evidence="1 2" key="1">
    <citation type="journal article" date="2019" name="Sci. Rep.">
        <title>Orb-weaving spider Araneus ventricosus genome elucidates the spidroin gene catalogue.</title>
        <authorList>
            <person name="Kono N."/>
            <person name="Nakamura H."/>
            <person name="Ohtoshi R."/>
            <person name="Moran D.A.P."/>
            <person name="Shinohara A."/>
            <person name="Yoshida Y."/>
            <person name="Fujiwara M."/>
            <person name="Mori M."/>
            <person name="Tomita M."/>
            <person name="Arakawa K."/>
        </authorList>
    </citation>
    <scope>NUCLEOTIDE SEQUENCE [LARGE SCALE GENOMIC DNA]</scope>
</reference>
<keyword evidence="2" id="KW-1185">Reference proteome</keyword>
<name>A0A4Y2PJQ0_ARAVE</name>
<comment type="caution">
    <text evidence="1">The sequence shown here is derived from an EMBL/GenBank/DDBJ whole genome shotgun (WGS) entry which is preliminary data.</text>
</comment>
<accession>A0A4Y2PJQ0</accession>
<protein>
    <submittedName>
        <fullName evidence="1">Uncharacterized protein</fullName>
    </submittedName>
</protein>